<protein>
    <submittedName>
        <fullName evidence="3">Bifunctional peptidase and (3S)-lysyl hydroxylase Jmjd7 isoform X1</fullName>
    </submittedName>
</protein>
<organism evidence="2 3">
    <name type="scientific">Hydra vulgaris</name>
    <name type="common">Hydra</name>
    <name type="synonym">Hydra attenuata</name>
    <dbReference type="NCBI Taxonomy" id="6087"/>
    <lineage>
        <taxon>Eukaryota</taxon>
        <taxon>Metazoa</taxon>
        <taxon>Cnidaria</taxon>
        <taxon>Hydrozoa</taxon>
        <taxon>Hydroidolina</taxon>
        <taxon>Anthoathecata</taxon>
        <taxon>Aplanulata</taxon>
        <taxon>Hydridae</taxon>
        <taxon>Hydra</taxon>
    </lineage>
</organism>
<evidence type="ECO:0000313" key="2">
    <source>
        <dbReference type="Proteomes" id="UP001652625"/>
    </source>
</evidence>
<dbReference type="InterPro" id="IPR041667">
    <property type="entry name" value="Cupin_8"/>
</dbReference>
<feature type="domain" description="JmjC" evidence="1">
    <location>
        <begin position="133"/>
        <end position="380"/>
    </location>
</feature>
<dbReference type="InterPro" id="IPR003347">
    <property type="entry name" value="JmjC_dom"/>
</dbReference>
<evidence type="ECO:0000259" key="1">
    <source>
        <dbReference type="PROSITE" id="PS51184"/>
    </source>
</evidence>
<dbReference type="InterPro" id="IPR014710">
    <property type="entry name" value="RmlC-like_jellyroll"/>
</dbReference>
<dbReference type="PROSITE" id="PS51184">
    <property type="entry name" value="JMJC"/>
    <property type="match status" value="1"/>
</dbReference>
<dbReference type="PANTHER" id="PTHR12461:SF99">
    <property type="entry name" value="BIFUNCTIONAL PEPTIDASE AND (3S)-LYSYL HYDROXYLASE JMJD7"/>
    <property type="match status" value="1"/>
</dbReference>
<dbReference type="SMART" id="SM00558">
    <property type="entry name" value="JmjC"/>
    <property type="match status" value="1"/>
</dbReference>
<dbReference type="GeneID" id="100200456"/>
<dbReference type="PANTHER" id="PTHR12461">
    <property type="entry name" value="HYPOXIA-INDUCIBLE FACTOR 1 ALPHA INHIBITOR-RELATED"/>
    <property type="match status" value="1"/>
</dbReference>
<dbReference type="Proteomes" id="UP001652625">
    <property type="component" value="Chromosome 07"/>
</dbReference>
<dbReference type="Gene3D" id="2.60.120.10">
    <property type="entry name" value="Jelly Rolls"/>
    <property type="match status" value="2"/>
</dbReference>
<keyword evidence="2" id="KW-1185">Reference proteome</keyword>
<dbReference type="RefSeq" id="XP_065657206.1">
    <property type="nucleotide sequence ID" value="XM_065801134.1"/>
</dbReference>
<name>A0ABM4C6H9_HYDVU</name>
<proteinExistence type="predicted"/>
<dbReference type="SUPFAM" id="SSF51197">
    <property type="entry name" value="Clavaminate synthase-like"/>
    <property type="match status" value="1"/>
</dbReference>
<reference evidence="3" key="1">
    <citation type="submission" date="2025-08" db="UniProtKB">
        <authorList>
            <consortium name="RefSeq"/>
        </authorList>
    </citation>
    <scope>IDENTIFICATION</scope>
</reference>
<gene>
    <name evidence="3" type="primary">LOC100200456</name>
</gene>
<accession>A0ABM4C6H9</accession>
<evidence type="ECO:0000313" key="3">
    <source>
        <dbReference type="RefSeq" id="XP_065657206.1"/>
    </source>
</evidence>
<sequence length="392" mass="45475">MLTKNLGEVLLSLGNEAHELYLPREIKLLEHPPSPLVFLREYVMPNIPVVIKNGVKHWPAIKKWTDDYLVNVLGNKSITVALTPNGYADAPQGDYFVMPYEIETTFKNFLHDLQREDKTDVLYLQNQNSSFTKQFSELIPDAALDISWASEAFGKIPDAINFWMGSSNSVTSMHKDHYENMYAVVRGAKKFILHPPTDLPYLIHKQYIPARYKKENGVYKIFEERNIECCQICLKEDVSTEMKHRNMATKVTHPTISTEITQVNISNEVSNLNCIDKFNIDIKNTSDSISINKQNISCLHDCHVLPRIPWIATNPLNLNDRTSFLYKQSHPLEVTVQSGDLLYLPSLWFHHVQQEDNTIAINFWYDMDYDIKYNYFKFTEQINNLLKQTDIH</sequence>
<dbReference type="Pfam" id="PF13621">
    <property type="entry name" value="Cupin_8"/>
    <property type="match status" value="1"/>
</dbReference>